<keyword evidence="3 7" id="KW-0808">Transferase</keyword>
<gene>
    <name evidence="7" type="ORF">HRU87_03635</name>
</gene>
<dbReference type="Proteomes" id="UP000501003">
    <property type="component" value="Chromosome"/>
</dbReference>
<dbReference type="SUPFAM" id="SSF53328">
    <property type="entry name" value="Formyltransferase"/>
    <property type="match status" value="1"/>
</dbReference>
<dbReference type="Pfam" id="PF00551">
    <property type="entry name" value="Formyl_trans_N"/>
    <property type="match status" value="1"/>
</dbReference>
<dbReference type="EMBL" id="CP054056">
    <property type="protein sequence ID" value="QKJ25285.1"/>
    <property type="molecule type" value="Genomic_DNA"/>
</dbReference>
<dbReference type="Pfam" id="PF02911">
    <property type="entry name" value="Formyl_trans_C"/>
    <property type="match status" value="1"/>
</dbReference>
<organism evidence="7 8">
    <name type="scientific">Aquiluna borgnonia</name>
    <dbReference type="NCBI Taxonomy" id="2499157"/>
    <lineage>
        <taxon>Bacteria</taxon>
        <taxon>Bacillati</taxon>
        <taxon>Actinomycetota</taxon>
        <taxon>Actinomycetes</taxon>
        <taxon>Micrococcales</taxon>
        <taxon>Microbacteriaceae</taxon>
        <taxon>Luna cluster</taxon>
        <taxon>Luna-1 subcluster</taxon>
        <taxon>Aquiluna</taxon>
    </lineage>
</organism>
<evidence type="ECO:0000313" key="7">
    <source>
        <dbReference type="EMBL" id="QKJ25285.1"/>
    </source>
</evidence>
<dbReference type="CDD" id="cd08646">
    <property type="entry name" value="FMT_core_Met-tRNA-FMT_N"/>
    <property type="match status" value="1"/>
</dbReference>
<evidence type="ECO:0000259" key="5">
    <source>
        <dbReference type="Pfam" id="PF00551"/>
    </source>
</evidence>
<evidence type="ECO:0000256" key="3">
    <source>
        <dbReference type="ARBA" id="ARBA00022679"/>
    </source>
</evidence>
<dbReference type="PANTHER" id="PTHR11138:SF5">
    <property type="entry name" value="METHIONYL-TRNA FORMYLTRANSFERASE, MITOCHONDRIAL"/>
    <property type="match status" value="1"/>
</dbReference>
<proteinExistence type="inferred from homology"/>
<dbReference type="InterPro" id="IPR002376">
    <property type="entry name" value="Formyl_transf_N"/>
</dbReference>
<keyword evidence="8" id="KW-1185">Reference proteome</keyword>
<dbReference type="CDD" id="cd08704">
    <property type="entry name" value="Met_tRNA_FMT_C"/>
    <property type="match status" value="1"/>
</dbReference>
<dbReference type="EC" id="2.1.2.9" evidence="2"/>
<protein>
    <recommendedName>
        <fullName evidence="2">methionyl-tRNA formyltransferase</fullName>
        <ecNumber evidence="2">2.1.2.9</ecNumber>
    </recommendedName>
</protein>
<evidence type="ECO:0000259" key="6">
    <source>
        <dbReference type="Pfam" id="PF02911"/>
    </source>
</evidence>
<dbReference type="KEGG" id="aqg:HRU87_03635"/>
<dbReference type="InterPro" id="IPR044135">
    <property type="entry name" value="Met-tRNA-FMT_C"/>
</dbReference>
<dbReference type="AlphaFoldDB" id="A0A7D4PYV9"/>
<accession>A0A7D4PYV9</accession>
<dbReference type="InterPro" id="IPR005793">
    <property type="entry name" value="Formyl_trans_C"/>
</dbReference>
<evidence type="ECO:0000256" key="1">
    <source>
        <dbReference type="ARBA" id="ARBA00010699"/>
    </source>
</evidence>
<feature type="domain" description="Formyl transferase C-terminal" evidence="6">
    <location>
        <begin position="194"/>
        <end position="294"/>
    </location>
</feature>
<evidence type="ECO:0000313" key="8">
    <source>
        <dbReference type="Proteomes" id="UP000501003"/>
    </source>
</evidence>
<dbReference type="GO" id="GO:0005829">
    <property type="term" value="C:cytosol"/>
    <property type="evidence" value="ECO:0007669"/>
    <property type="project" value="TreeGrafter"/>
</dbReference>
<dbReference type="PANTHER" id="PTHR11138">
    <property type="entry name" value="METHIONYL-TRNA FORMYLTRANSFERASE"/>
    <property type="match status" value="1"/>
</dbReference>
<keyword evidence="4" id="KW-0648">Protein biosynthesis</keyword>
<evidence type="ECO:0000256" key="4">
    <source>
        <dbReference type="ARBA" id="ARBA00022917"/>
    </source>
</evidence>
<dbReference type="GO" id="GO:0004479">
    <property type="term" value="F:methionyl-tRNA formyltransferase activity"/>
    <property type="evidence" value="ECO:0007669"/>
    <property type="project" value="UniProtKB-EC"/>
</dbReference>
<name>A0A7D4PYV9_9MICO</name>
<feature type="domain" description="Formyl transferase N-terminal" evidence="5">
    <location>
        <begin position="6"/>
        <end position="155"/>
    </location>
</feature>
<dbReference type="RefSeq" id="WP_173493582.1">
    <property type="nucleotide sequence ID" value="NZ_CP054056.1"/>
</dbReference>
<reference evidence="7 8" key="1">
    <citation type="submission" date="2020-05" db="EMBL/GenBank/DDBJ databases">
        <title>Aquirufa sp. strain 15G-AUS-rot a new Aquirufa species.</title>
        <authorList>
            <person name="Pitt A."/>
            <person name="Hahn M.W."/>
        </authorList>
    </citation>
    <scope>NUCLEOTIDE SEQUENCE [LARGE SCALE GENOMIC DNA]</scope>
    <source>
        <strain evidence="7 8">15G-AUS-rot</strain>
    </source>
</reference>
<dbReference type="SUPFAM" id="SSF50486">
    <property type="entry name" value="FMT C-terminal domain-like"/>
    <property type="match status" value="1"/>
</dbReference>
<comment type="similarity">
    <text evidence="1">Belongs to the Fmt family.</text>
</comment>
<dbReference type="Gene3D" id="3.40.50.12230">
    <property type="match status" value="1"/>
</dbReference>
<dbReference type="InterPro" id="IPR036477">
    <property type="entry name" value="Formyl_transf_N_sf"/>
</dbReference>
<dbReference type="InterPro" id="IPR041711">
    <property type="entry name" value="Met-tRNA-FMT_N"/>
</dbReference>
<evidence type="ECO:0000256" key="2">
    <source>
        <dbReference type="ARBA" id="ARBA00012261"/>
    </source>
</evidence>
<dbReference type="InterPro" id="IPR011034">
    <property type="entry name" value="Formyl_transferase-like_C_sf"/>
</dbReference>
<sequence>MRLFFAGTPANAALALEHLVGQHEIVGVLTREDAAVGRKKVMTPSPVAQSAEKLGLHIIKANRVTEAVVQEVVSLNPNLGLVIAYGGMIPKTLLDQLEFWNLHFSILPMWRGATPLQHSIMHGTKTGVSLFRLDQGLDTGDLVGTAELVLGGNESTAQALPRFTLAGLELFQRVTSEPVNYMPQQGGTSYAPKFTRQDARLSLSDSADQLHRKVLAFNPEPVAWLECGGEPIRIFETRSLGATDWTTGEHRPGRVTVSGGKVLLECANGTQLELLLVQPAGKNIMRAGDWFRGQTTEVKFV</sequence>